<keyword evidence="3 7" id="KW-0812">Transmembrane</keyword>
<reference evidence="8 9" key="1">
    <citation type="submission" date="2015-10" db="EMBL/GenBank/DDBJ databases">
        <title>Conservation of the essential genome among Caulobacter and Brevundimonas species.</title>
        <authorList>
            <person name="Scott D."/>
            <person name="Ely B."/>
        </authorList>
    </citation>
    <scope>NUCLEOTIDE SEQUENCE [LARGE SCALE GENOMIC DNA]</scope>
    <source>
        <strain evidence="8 9">CB4</strain>
        <plasmid evidence="9">CB4 Plasmid</plasmid>
    </source>
</reference>
<dbReference type="Proteomes" id="UP000056905">
    <property type="component" value="Plasmid pCB4"/>
</dbReference>
<dbReference type="AlphaFoldDB" id="A0A0N7JI80"/>
<name>A0A0N7JI80_9CAUL</name>
<keyword evidence="8" id="KW-0614">Plasmid</keyword>
<feature type="transmembrane region" description="Helical" evidence="7">
    <location>
        <begin position="166"/>
        <end position="184"/>
    </location>
</feature>
<sequence length="316" mass="32931">MPAQIFGPSYDYVDTRLEAVLHDGLSNVIAHVAGPLRIALVLYVVLYGWAIIRGSITEPIMDGVIRLVKLCFIYTIATTVTYNAFVTTPLFIDLPNWLAEAISGSPTPGIGGAFDGFFNRGGYLATKIFSTASMTDPGPYVTGGAVWIVTALTAALGFGIVMLAKLALAILVALGPIFIALLVFEQSRQFFYGWLKQGVNYLVLFALIITVFQLILGLVEGQWANIDGQADPTAGGLLFIALSALGMIFFLQTPNIAAGIAGGAAAGIGDFANAARAMTSGQPAKSVPTGNGGNGRGGGSVAPSSSGSSRNGHPRR</sequence>
<feature type="transmembrane region" description="Helical" evidence="7">
    <location>
        <begin position="256"/>
        <end position="275"/>
    </location>
</feature>
<dbReference type="EMBL" id="CP013003">
    <property type="protein sequence ID" value="ALL15450.1"/>
    <property type="molecule type" value="Genomic_DNA"/>
</dbReference>
<accession>A0A0N7JI80</accession>
<feature type="transmembrane region" description="Helical" evidence="7">
    <location>
        <begin position="199"/>
        <end position="219"/>
    </location>
</feature>
<keyword evidence="5 7" id="KW-0472">Membrane</keyword>
<evidence type="ECO:0000256" key="5">
    <source>
        <dbReference type="ARBA" id="ARBA00023136"/>
    </source>
</evidence>
<dbReference type="Pfam" id="PF04610">
    <property type="entry name" value="TrbL"/>
    <property type="match status" value="1"/>
</dbReference>
<feature type="transmembrane region" description="Helical" evidence="7">
    <location>
        <begin position="28"/>
        <end position="52"/>
    </location>
</feature>
<evidence type="ECO:0000256" key="6">
    <source>
        <dbReference type="SAM" id="MobiDB-lite"/>
    </source>
</evidence>
<feature type="transmembrane region" description="Helical" evidence="7">
    <location>
        <begin position="231"/>
        <end position="250"/>
    </location>
</feature>
<keyword evidence="4 7" id="KW-1133">Transmembrane helix</keyword>
<feature type="compositionally biased region" description="Gly residues" evidence="6">
    <location>
        <begin position="290"/>
        <end position="300"/>
    </location>
</feature>
<gene>
    <name evidence="8" type="ORF">AQ619_18355</name>
</gene>
<organism evidence="8 9">
    <name type="scientific">Caulobacter henricii</name>
    <dbReference type="NCBI Taxonomy" id="69395"/>
    <lineage>
        <taxon>Bacteria</taxon>
        <taxon>Pseudomonadati</taxon>
        <taxon>Pseudomonadota</taxon>
        <taxon>Alphaproteobacteria</taxon>
        <taxon>Caulobacterales</taxon>
        <taxon>Caulobacteraceae</taxon>
        <taxon>Caulobacter</taxon>
    </lineage>
</organism>
<evidence type="ECO:0000256" key="2">
    <source>
        <dbReference type="ARBA" id="ARBA00007802"/>
    </source>
</evidence>
<dbReference type="GO" id="GO:0016020">
    <property type="term" value="C:membrane"/>
    <property type="evidence" value="ECO:0007669"/>
    <property type="project" value="UniProtKB-SubCell"/>
</dbReference>
<feature type="transmembrane region" description="Helical" evidence="7">
    <location>
        <begin position="64"/>
        <end position="85"/>
    </location>
</feature>
<evidence type="ECO:0000313" key="8">
    <source>
        <dbReference type="EMBL" id="ALL15450.1"/>
    </source>
</evidence>
<dbReference type="KEGG" id="chq:AQ619_18355"/>
<evidence type="ECO:0000256" key="3">
    <source>
        <dbReference type="ARBA" id="ARBA00022692"/>
    </source>
</evidence>
<proteinExistence type="inferred from homology"/>
<evidence type="ECO:0000256" key="1">
    <source>
        <dbReference type="ARBA" id="ARBA00004141"/>
    </source>
</evidence>
<feature type="transmembrane region" description="Helical" evidence="7">
    <location>
        <begin position="140"/>
        <end position="161"/>
    </location>
</feature>
<dbReference type="OrthoDB" id="7854576at2"/>
<dbReference type="GO" id="GO:0030255">
    <property type="term" value="P:protein secretion by the type IV secretion system"/>
    <property type="evidence" value="ECO:0007669"/>
    <property type="project" value="InterPro"/>
</dbReference>
<feature type="compositionally biased region" description="Low complexity" evidence="6">
    <location>
        <begin position="301"/>
        <end position="316"/>
    </location>
</feature>
<geneLocation type="plasmid" evidence="9">
    <name>CB4 Plasmid</name>
</geneLocation>
<evidence type="ECO:0000256" key="7">
    <source>
        <dbReference type="SAM" id="Phobius"/>
    </source>
</evidence>
<keyword evidence="9" id="KW-1185">Reference proteome</keyword>
<protein>
    <submittedName>
        <fullName evidence="8">Type IV secretion system protein VirB6</fullName>
    </submittedName>
</protein>
<comment type="similarity">
    <text evidence="2">Belongs to the TrbL/VirB6 family.</text>
</comment>
<evidence type="ECO:0000313" key="9">
    <source>
        <dbReference type="Proteomes" id="UP000056905"/>
    </source>
</evidence>
<evidence type="ECO:0000256" key="4">
    <source>
        <dbReference type="ARBA" id="ARBA00022989"/>
    </source>
</evidence>
<dbReference type="RefSeq" id="WP_062151990.1">
    <property type="nucleotide sequence ID" value="NZ_CP013003.1"/>
</dbReference>
<comment type="subcellular location">
    <subcellularLocation>
        <location evidence="1">Membrane</location>
        <topology evidence="1">Multi-pass membrane protein</topology>
    </subcellularLocation>
</comment>
<feature type="region of interest" description="Disordered" evidence="6">
    <location>
        <begin position="280"/>
        <end position="316"/>
    </location>
</feature>
<dbReference type="InterPro" id="IPR007688">
    <property type="entry name" value="Conjugal_tfr_TrbL/VirB6"/>
</dbReference>